<gene>
    <name evidence="1" type="ORF">KSP40_PGU000900</name>
</gene>
<evidence type="ECO:0000313" key="2">
    <source>
        <dbReference type="Proteomes" id="UP001412067"/>
    </source>
</evidence>
<proteinExistence type="predicted"/>
<keyword evidence="2" id="KW-1185">Reference proteome</keyword>
<name>A0ABR2M3E9_9ASPA</name>
<evidence type="ECO:0000313" key="1">
    <source>
        <dbReference type="EMBL" id="KAK8958617.1"/>
    </source>
</evidence>
<organism evidence="1 2">
    <name type="scientific">Platanthera guangdongensis</name>
    <dbReference type="NCBI Taxonomy" id="2320717"/>
    <lineage>
        <taxon>Eukaryota</taxon>
        <taxon>Viridiplantae</taxon>
        <taxon>Streptophyta</taxon>
        <taxon>Embryophyta</taxon>
        <taxon>Tracheophyta</taxon>
        <taxon>Spermatophyta</taxon>
        <taxon>Magnoliopsida</taxon>
        <taxon>Liliopsida</taxon>
        <taxon>Asparagales</taxon>
        <taxon>Orchidaceae</taxon>
        <taxon>Orchidoideae</taxon>
        <taxon>Orchideae</taxon>
        <taxon>Orchidinae</taxon>
        <taxon>Platanthera</taxon>
    </lineage>
</organism>
<dbReference type="EMBL" id="JBBWWR010000012">
    <property type="protein sequence ID" value="KAK8958617.1"/>
    <property type="molecule type" value="Genomic_DNA"/>
</dbReference>
<reference evidence="1 2" key="1">
    <citation type="journal article" date="2022" name="Nat. Plants">
        <title>Genomes of leafy and leafless Platanthera orchids illuminate the evolution of mycoheterotrophy.</title>
        <authorList>
            <person name="Li M.H."/>
            <person name="Liu K.W."/>
            <person name="Li Z."/>
            <person name="Lu H.C."/>
            <person name="Ye Q.L."/>
            <person name="Zhang D."/>
            <person name="Wang J.Y."/>
            <person name="Li Y.F."/>
            <person name="Zhong Z.M."/>
            <person name="Liu X."/>
            <person name="Yu X."/>
            <person name="Liu D.K."/>
            <person name="Tu X.D."/>
            <person name="Liu B."/>
            <person name="Hao Y."/>
            <person name="Liao X.Y."/>
            <person name="Jiang Y.T."/>
            <person name="Sun W.H."/>
            <person name="Chen J."/>
            <person name="Chen Y.Q."/>
            <person name="Ai Y."/>
            <person name="Zhai J.W."/>
            <person name="Wu S.S."/>
            <person name="Zhou Z."/>
            <person name="Hsiao Y.Y."/>
            <person name="Wu W.L."/>
            <person name="Chen Y.Y."/>
            <person name="Lin Y.F."/>
            <person name="Hsu J.L."/>
            <person name="Li C.Y."/>
            <person name="Wang Z.W."/>
            <person name="Zhao X."/>
            <person name="Zhong W.Y."/>
            <person name="Ma X.K."/>
            <person name="Ma L."/>
            <person name="Huang J."/>
            <person name="Chen G.Z."/>
            <person name="Huang M.Z."/>
            <person name="Huang L."/>
            <person name="Peng D.H."/>
            <person name="Luo Y.B."/>
            <person name="Zou S.Q."/>
            <person name="Chen S.P."/>
            <person name="Lan S."/>
            <person name="Tsai W.C."/>
            <person name="Van de Peer Y."/>
            <person name="Liu Z.J."/>
        </authorList>
    </citation>
    <scope>NUCLEOTIDE SEQUENCE [LARGE SCALE GENOMIC DNA]</scope>
    <source>
        <strain evidence="1">Lor288</strain>
    </source>
</reference>
<comment type="caution">
    <text evidence="1">The sequence shown here is derived from an EMBL/GenBank/DDBJ whole genome shotgun (WGS) entry which is preliminary data.</text>
</comment>
<sequence>MYIDLPSSSSHQYMRFEDDGHLKLYGWSGGWKFLKDVLDVFLDDCAYPTVCGQYGICLNGQCSCPQAANGDSSFFNSVNPLQINLGCRVLTLISSSQLSWRKKLVIGLLLWILFLFCSDCSNDHEIQAM</sequence>
<dbReference type="Proteomes" id="UP001412067">
    <property type="component" value="Unassembled WGS sequence"/>
</dbReference>
<accession>A0ABR2M3E9</accession>
<protein>
    <submittedName>
        <fullName evidence="1">Uncharacterized protein</fullName>
    </submittedName>
</protein>